<evidence type="ECO:0000313" key="4">
    <source>
        <dbReference type="Proteomes" id="UP000215914"/>
    </source>
</evidence>
<sequence>MGKASANVLFDPVHNSCCDLDVEKNPELTNFSSILDFMDRIPIKKALTDQRPIYRSHLSRFWKNATYDEERKVISSVVEVHGKLETILVTEALVREVVNFPDEANYPTRFPERMVKGCMLRLGYRGALNIGNYLKSKFQKSFKFLIHCILISLSHTKGSYDQMRDYQMNMLTALVLNKKYNFSHIVFHYMAENITTKVRAWKYPRFVQMLIDHAYPEIDRNIKDDLLVQAHMSNKTLKQLVNYHPNHPEPTLVVEPFGCIKDAKYVDPDPVNHQNWRNEEEMKEAMYADELKILENFKTTKNEWYVKEFGRRRRLATPTAEQGEGSSSKPKKKQKKTARTMLIDEPEEDNPVVDVEKDQDVNAEDVPSNTDVLIDIDMLETGPDFVANVVHTVTAEVQKEKEKVIDDIEGDDVDKDTTSSSSSSDDEVVDEAERQRRMKEEIEKEKLLRKRKRQEKDDDAPYVPSPEHVSESQSTPRGRKKAAGRKRATPKVRVSKRPQKIVQKPPTPRHEPTPPQSPIHQSPPRQPTPPQQPSPPRLPTPPRQPSPTPQSTPPQQQKLFSSQDLFVLKLEKRMENVIAENKKLAAENKKVADREKLLAARVQKLESENKELVKKIEADQTEIDILKVRVTELEEEKNRRDDQNEYFKLKNKELAASKALRDHEFYMLNRVVESMLGTSVNQKFEELKVEDLRAERQAEIERQMKDKGKGVEGSSSVPEMALVPSMVTENPESISAVSGLFEEETPMHELIGDDDEEDDEEDDDDKVVFSASSHSSKGDDDYDAAGGVTTLLKINN</sequence>
<comment type="caution">
    <text evidence="3">The sequence shown here is derived from an EMBL/GenBank/DDBJ whole genome shotgun (WGS) entry which is preliminary data.</text>
</comment>
<accession>A0A9K3I6W8</accession>
<keyword evidence="4" id="KW-1185">Reference proteome</keyword>
<reference evidence="3" key="2">
    <citation type="submission" date="2020-06" db="EMBL/GenBank/DDBJ databases">
        <title>Helianthus annuus Genome sequencing and assembly Release 2.</title>
        <authorList>
            <person name="Gouzy J."/>
            <person name="Langlade N."/>
            <person name="Munos S."/>
        </authorList>
    </citation>
    <scope>NUCLEOTIDE SEQUENCE</scope>
    <source>
        <tissue evidence="3">Leaves</tissue>
    </source>
</reference>
<organism evidence="3 4">
    <name type="scientific">Helianthus annuus</name>
    <name type="common">Common sunflower</name>
    <dbReference type="NCBI Taxonomy" id="4232"/>
    <lineage>
        <taxon>Eukaryota</taxon>
        <taxon>Viridiplantae</taxon>
        <taxon>Streptophyta</taxon>
        <taxon>Embryophyta</taxon>
        <taxon>Tracheophyta</taxon>
        <taxon>Spermatophyta</taxon>
        <taxon>Magnoliopsida</taxon>
        <taxon>eudicotyledons</taxon>
        <taxon>Gunneridae</taxon>
        <taxon>Pentapetalae</taxon>
        <taxon>asterids</taxon>
        <taxon>campanulids</taxon>
        <taxon>Asterales</taxon>
        <taxon>Asteraceae</taxon>
        <taxon>Asteroideae</taxon>
        <taxon>Heliantheae alliance</taxon>
        <taxon>Heliantheae</taxon>
        <taxon>Helianthus</taxon>
    </lineage>
</organism>
<reference evidence="3" key="1">
    <citation type="journal article" date="2017" name="Nature">
        <title>The sunflower genome provides insights into oil metabolism, flowering and Asterid evolution.</title>
        <authorList>
            <person name="Badouin H."/>
            <person name="Gouzy J."/>
            <person name="Grassa C.J."/>
            <person name="Murat F."/>
            <person name="Staton S.E."/>
            <person name="Cottret L."/>
            <person name="Lelandais-Briere C."/>
            <person name="Owens G.L."/>
            <person name="Carrere S."/>
            <person name="Mayjonade B."/>
            <person name="Legrand L."/>
            <person name="Gill N."/>
            <person name="Kane N.C."/>
            <person name="Bowers J.E."/>
            <person name="Hubner S."/>
            <person name="Bellec A."/>
            <person name="Berard A."/>
            <person name="Berges H."/>
            <person name="Blanchet N."/>
            <person name="Boniface M.C."/>
            <person name="Brunel D."/>
            <person name="Catrice O."/>
            <person name="Chaidir N."/>
            <person name="Claudel C."/>
            <person name="Donnadieu C."/>
            <person name="Faraut T."/>
            <person name="Fievet G."/>
            <person name="Helmstetter N."/>
            <person name="King M."/>
            <person name="Knapp S.J."/>
            <person name="Lai Z."/>
            <person name="Le Paslier M.C."/>
            <person name="Lippi Y."/>
            <person name="Lorenzon L."/>
            <person name="Mandel J.R."/>
            <person name="Marage G."/>
            <person name="Marchand G."/>
            <person name="Marquand E."/>
            <person name="Bret-Mestries E."/>
            <person name="Morien E."/>
            <person name="Nambeesan S."/>
            <person name="Nguyen T."/>
            <person name="Pegot-Espagnet P."/>
            <person name="Pouilly N."/>
            <person name="Raftis F."/>
            <person name="Sallet E."/>
            <person name="Schiex T."/>
            <person name="Thomas J."/>
            <person name="Vandecasteele C."/>
            <person name="Vares D."/>
            <person name="Vear F."/>
            <person name="Vautrin S."/>
            <person name="Crespi M."/>
            <person name="Mangin B."/>
            <person name="Burke J.M."/>
            <person name="Salse J."/>
            <person name="Munos S."/>
            <person name="Vincourt P."/>
            <person name="Rieseberg L.H."/>
            <person name="Langlade N.B."/>
        </authorList>
    </citation>
    <scope>NUCLEOTIDE SEQUENCE</scope>
    <source>
        <tissue evidence="3">Leaves</tissue>
    </source>
</reference>
<protein>
    <submittedName>
        <fullName evidence="3">Uncharacterized protein</fullName>
    </submittedName>
</protein>
<feature type="compositionally biased region" description="Basic residues" evidence="2">
    <location>
        <begin position="477"/>
        <end position="499"/>
    </location>
</feature>
<evidence type="ECO:0000256" key="1">
    <source>
        <dbReference type="SAM" id="Coils"/>
    </source>
</evidence>
<dbReference type="AlphaFoldDB" id="A0A9K3I6W8"/>
<feature type="compositionally biased region" description="Basic residues" evidence="2">
    <location>
        <begin position="329"/>
        <end position="338"/>
    </location>
</feature>
<feature type="coiled-coil region" evidence="1">
    <location>
        <begin position="567"/>
        <end position="643"/>
    </location>
</feature>
<feature type="compositionally biased region" description="Acidic residues" evidence="2">
    <location>
        <begin position="752"/>
        <end position="765"/>
    </location>
</feature>
<dbReference type="Proteomes" id="UP000215914">
    <property type="component" value="Unassembled WGS sequence"/>
</dbReference>
<feature type="region of interest" description="Disordered" evidence="2">
    <location>
        <begin position="740"/>
        <end position="796"/>
    </location>
</feature>
<feature type="compositionally biased region" description="Pro residues" evidence="2">
    <location>
        <begin position="524"/>
        <end position="552"/>
    </location>
</feature>
<feature type="region of interest" description="Disordered" evidence="2">
    <location>
        <begin position="402"/>
        <end position="563"/>
    </location>
</feature>
<feature type="region of interest" description="Disordered" evidence="2">
    <location>
        <begin position="315"/>
        <end position="339"/>
    </location>
</feature>
<dbReference type="EMBL" id="MNCJ02000324">
    <property type="protein sequence ID" value="KAF5790936.1"/>
    <property type="molecule type" value="Genomic_DNA"/>
</dbReference>
<dbReference type="OrthoDB" id="1838278at2759"/>
<keyword evidence="1" id="KW-0175">Coiled coil</keyword>
<proteinExistence type="predicted"/>
<gene>
    <name evidence="3" type="ORF">HanXRQr2_Chr09g0388971</name>
</gene>
<feature type="compositionally biased region" description="Basic and acidic residues" evidence="2">
    <location>
        <begin position="431"/>
        <end position="446"/>
    </location>
</feature>
<evidence type="ECO:0000313" key="3">
    <source>
        <dbReference type="EMBL" id="KAF5790936.1"/>
    </source>
</evidence>
<name>A0A9K3I6W8_HELAN</name>
<evidence type="ECO:0000256" key="2">
    <source>
        <dbReference type="SAM" id="MobiDB-lite"/>
    </source>
</evidence>
<dbReference type="Gramene" id="mRNA:HanXRQr2_Chr09g0388971">
    <property type="protein sequence ID" value="mRNA:HanXRQr2_Chr09g0388971"/>
    <property type="gene ID" value="HanXRQr2_Chr09g0388971"/>
</dbReference>